<dbReference type="eggNOG" id="ENOG502TIPV">
    <property type="taxonomic scope" value="Eukaryota"/>
</dbReference>
<gene>
    <name evidence="1" type="ORF">CELE_Y19D2B.2</name>
    <name evidence="1 3" type="ORF">Y19D2B.2</name>
</gene>
<dbReference type="OrthoDB" id="5795179at2759"/>
<dbReference type="Proteomes" id="UP000001940">
    <property type="component" value="Chromosome II"/>
</dbReference>
<evidence type="ECO:0000313" key="2">
    <source>
        <dbReference type="Proteomes" id="UP000001940"/>
    </source>
</evidence>
<reference evidence="1 2" key="1">
    <citation type="journal article" date="1998" name="Science">
        <title>Genome sequence of the nematode C. elegans: a platform for investigating biology.</title>
        <authorList>
            <consortium name="The C. elegans sequencing consortium"/>
            <person name="Sulson J.E."/>
            <person name="Waterston R."/>
        </authorList>
    </citation>
    <scope>NUCLEOTIDE SEQUENCE [LARGE SCALE GENOMIC DNA]</scope>
    <source>
        <strain evidence="1 2">Bristol N2</strain>
    </source>
</reference>
<sequence length="115" mass="13750">MFKIFACVFPYSKIPAKLQKDDISNQGFLQDQSNSSICELSYHHVDSVSRKCLQERIQKLEQEKAALIEIMISQHKSKYEEKLKDKKEKRTSNYYKKHFNKFKKDENTYDYISID</sequence>
<dbReference type="InParanoid" id="G5EDC8"/>
<dbReference type="AGR" id="WB:WBGene00012490"/>
<dbReference type="HOGENOM" id="CLU_136392_0_0_1"/>
<proteinExistence type="predicted"/>
<dbReference type="WormBase" id="Y19D2B.2">
    <property type="protein sequence ID" value="CE53807"/>
    <property type="gene ID" value="WBGene00012490"/>
</dbReference>
<name>G5EDC8_CAEEL</name>
<organism evidence="1 2">
    <name type="scientific">Caenorhabditis elegans</name>
    <dbReference type="NCBI Taxonomy" id="6239"/>
    <lineage>
        <taxon>Eukaryota</taxon>
        <taxon>Metazoa</taxon>
        <taxon>Ecdysozoa</taxon>
        <taxon>Nematoda</taxon>
        <taxon>Chromadorea</taxon>
        <taxon>Rhabditida</taxon>
        <taxon>Rhabditina</taxon>
        <taxon>Rhabditomorpha</taxon>
        <taxon>Rhabditoidea</taxon>
        <taxon>Rhabditidae</taxon>
        <taxon>Peloderinae</taxon>
        <taxon>Caenorhabditis</taxon>
    </lineage>
</organism>
<dbReference type="Bgee" id="WBGene00012490">
    <property type="expression patterns" value="Expressed in embryo and 2 other cell types or tissues"/>
</dbReference>
<dbReference type="EMBL" id="BX284602">
    <property type="protein sequence ID" value="CAE17976.2"/>
    <property type="molecule type" value="Genomic_DNA"/>
</dbReference>
<accession>G5EDC8</accession>
<protein>
    <submittedName>
        <fullName evidence="1">Uncharacterized protein</fullName>
    </submittedName>
</protein>
<dbReference type="PaxDb" id="6239-Y19D2B.2"/>
<evidence type="ECO:0000313" key="3">
    <source>
        <dbReference type="WormBase" id="Y19D2B.2"/>
    </source>
</evidence>
<dbReference type="FunCoup" id="G5EDC8">
    <property type="interactions" value="1522"/>
</dbReference>
<keyword evidence="2" id="KW-1185">Reference proteome</keyword>
<dbReference type="SMR" id="G5EDC8"/>
<dbReference type="AlphaFoldDB" id="G5EDC8"/>
<evidence type="ECO:0000313" key="1">
    <source>
        <dbReference type="EMBL" id="CAE17976.2"/>
    </source>
</evidence>